<dbReference type="Proteomes" id="UP000823388">
    <property type="component" value="Chromosome 1N"/>
</dbReference>
<dbReference type="AlphaFoldDB" id="A0A8T0XA27"/>
<evidence type="ECO:0000313" key="2">
    <source>
        <dbReference type="Proteomes" id="UP000823388"/>
    </source>
</evidence>
<comment type="caution">
    <text evidence="1">The sequence shown here is derived from an EMBL/GenBank/DDBJ whole genome shotgun (WGS) entry which is preliminary data.</text>
</comment>
<dbReference type="EMBL" id="CM029038">
    <property type="protein sequence ID" value="KAG2654736.1"/>
    <property type="molecule type" value="Genomic_DNA"/>
</dbReference>
<keyword evidence="2" id="KW-1185">Reference proteome</keyword>
<organism evidence="1 2">
    <name type="scientific">Panicum virgatum</name>
    <name type="common">Blackwell switchgrass</name>
    <dbReference type="NCBI Taxonomy" id="38727"/>
    <lineage>
        <taxon>Eukaryota</taxon>
        <taxon>Viridiplantae</taxon>
        <taxon>Streptophyta</taxon>
        <taxon>Embryophyta</taxon>
        <taxon>Tracheophyta</taxon>
        <taxon>Spermatophyta</taxon>
        <taxon>Magnoliopsida</taxon>
        <taxon>Liliopsida</taxon>
        <taxon>Poales</taxon>
        <taxon>Poaceae</taxon>
        <taxon>PACMAD clade</taxon>
        <taxon>Panicoideae</taxon>
        <taxon>Panicodae</taxon>
        <taxon>Paniceae</taxon>
        <taxon>Panicinae</taxon>
        <taxon>Panicum</taxon>
        <taxon>Panicum sect. Hiantes</taxon>
    </lineage>
</organism>
<name>A0A8T0XA27_PANVG</name>
<gene>
    <name evidence="1" type="ORF">PVAP13_1NG501319</name>
</gene>
<evidence type="ECO:0000313" key="1">
    <source>
        <dbReference type="EMBL" id="KAG2654736.1"/>
    </source>
</evidence>
<accession>A0A8T0XA27</accession>
<protein>
    <submittedName>
        <fullName evidence="1">Uncharacterized protein</fullName>
    </submittedName>
</protein>
<sequence length="94" mass="11033">MPGPSGCRSCLWHALLMRPAGRRCRAQQHAHGRTAAACSRLYKNRPDLKRGFFSRNNDVVFDDKTLYNTNKLEHFNWRLQSLQYRNSNMFVLFS</sequence>
<reference evidence="1" key="1">
    <citation type="submission" date="2020-05" db="EMBL/GenBank/DDBJ databases">
        <title>WGS assembly of Panicum virgatum.</title>
        <authorList>
            <person name="Lovell J.T."/>
            <person name="Jenkins J."/>
            <person name="Shu S."/>
            <person name="Juenger T.E."/>
            <person name="Schmutz J."/>
        </authorList>
    </citation>
    <scope>NUCLEOTIDE SEQUENCE</scope>
    <source>
        <strain evidence="1">AP13</strain>
    </source>
</reference>
<proteinExistence type="predicted"/>